<accession>A0A3N4JFI7</accession>
<name>A0A3N4JFI7_9PEZI</name>
<dbReference type="EMBL" id="ML120422">
    <property type="protein sequence ID" value="RPA95728.1"/>
    <property type="molecule type" value="Genomic_DNA"/>
</dbReference>
<dbReference type="AlphaFoldDB" id="A0A3N4JFI7"/>
<gene>
    <name evidence="2" type="ORF">L873DRAFT_1812510</name>
</gene>
<dbReference type="Proteomes" id="UP000276215">
    <property type="component" value="Unassembled WGS sequence"/>
</dbReference>
<evidence type="ECO:0000313" key="3">
    <source>
        <dbReference type="Proteomes" id="UP000276215"/>
    </source>
</evidence>
<organism evidence="2 3">
    <name type="scientific">Choiromyces venosus 120613-1</name>
    <dbReference type="NCBI Taxonomy" id="1336337"/>
    <lineage>
        <taxon>Eukaryota</taxon>
        <taxon>Fungi</taxon>
        <taxon>Dikarya</taxon>
        <taxon>Ascomycota</taxon>
        <taxon>Pezizomycotina</taxon>
        <taxon>Pezizomycetes</taxon>
        <taxon>Pezizales</taxon>
        <taxon>Tuberaceae</taxon>
        <taxon>Choiromyces</taxon>
    </lineage>
</organism>
<protein>
    <submittedName>
        <fullName evidence="2">Uncharacterized protein</fullName>
    </submittedName>
</protein>
<evidence type="ECO:0000313" key="2">
    <source>
        <dbReference type="EMBL" id="RPA95728.1"/>
    </source>
</evidence>
<proteinExistence type="predicted"/>
<reference evidence="2 3" key="1">
    <citation type="journal article" date="2018" name="Nat. Ecol. Evol.">
        <title>Pezizomycetes genomes reveal the molecular basis of ectomycorrhizal truffle lifestyle.</title>
        <authorList>
            <person name="Murat C."/>
            <person name="Payen T."/>
            <person name="Noel B."/>
            <person name="Kuo A."/>
            <person name="Morin E."/>
            <person name="Chen J."/>
            <person name="Kohler A."/>
            <person name="Krizsan K."/>
            <person name="Balestrini R."/>
            <person name="Da Silva C."/>
            <person name="Montanini B."/>
            <person name="Hainaut M."/>
            <person name="Levati E."/>
            <person name="Barry K.W."/>
            <person name="Belfiori B."/>
            <person name="Cichocki N."/>
            <person name="Clum A."/>
            <person name="Dockter R.B."/>
            <person name="Fauchery L."/>
            <person name="Guy J."/>
            <person name="Iotti M."/>
            <person name="Le Tacon F."/>
            <person name="Lindquist E.A."/>
            <person name="Lipzen A."/>
            <person name="Malagnac F."/>
            <person name="Mello A."/>
            <person name="Molinier V."/>
            <person name="Miyauchi S."/>
            <person name="Poulain J."/>
            <person name="Riccioni C."/>
            <person name="Rubini A."/>
            <person name="Sitrit Y."/>
            <person name="Splivallo R."/>
            <person name="Traeger S."/>
            <person name="Wang M."/>
            <person name="Zifcakova L."/>
            <person name="Wipf D."/>
            <person name="Zambonelli A."/>
            <person name="Paolocci F."/>
            <person name="Nowrousian M."/>
            <person name="Ottonello S."/>
            <person name="Baldrian P."/>
            <person name="Spatafora J.W."/>
            <person name="Henrissat B."/>
            <person name="Nagy L.G."/>
            <person name="Aury J.M."/>
            <person name="Wincker P."/>
            <person name="Grigoriev I.V."/>
            <person name="Bonfante P."/>
            <person name="Martin F.M."/>
        </authorList>
    </citation>
    <scope>NUCLEOTIDE SEQUENCE [LARGE SCALE GENOMIC DNA]</scope>
    <source>
        <strain evidence="2 3">120613-1</strain>
    </source>
</reference>
<evidence type="ECO:0000256" key="1">
    <source>
        <dbReference type="SAM" id="MobiDB-lite"/>
    </source>
</evidence>
<sequence length="59" mass="6656">MAPYFTKTSTVLFTPYNYDCPLTTNPRSKHTPPQPPCCKSEKQPDTPPQVGKCLKSQKQ</sequence>
<feature type="region of interest" description="Disordered" evidence="1">
    <location>
        <begin position="23"/>
        <end position="59"/>
    </location>
</feature>
<keyword evidence="3" id="KW-1185">Reference proteome</keyword>